<dbReference type="Pfam" id="PF02714">
    <property type="entry name" value="RSN1_7TM"/>
    <property type="match status" value="1"/>
</dbReference>
<keyword evidence="14" id="KW-1185">Reference proteome</keyword>
<feature type="compositionally biased region" description="Basic and acidic residues" evidence="7">
    <location>
        <begin position="273"/>
        <end position="283"/>
    </location>
</feature>
<protein>
    <recommendedName>
        <fullName evidence="15">DUF221-domain-containing protein</fullName>
    </recommendedName>
</protein>
<evidence type="ECO:0000259" key="12">
    <source>
        <dbReference type="Pfam" id="PF14703"/>
    </source>
</evidence>
<feature type="transmembrane region" description="Helical" evidence="8">
    <location>
        <begin position="402"/>
        <end position="427"/>
    </location>
</feature>
<reference evidence="13" key="1">
    <citation type="submission" date="2023-01" db="EMBL/GenBank/DDBJ databases">
        <authorList>
            <person name="Van Ghelder C."/>
            <person name="Rancurel C."/>
        </authorList>
    </citation>
    <scope>NUCLEOTIDE SEQUENCE</scope>
    <source>
        <strain evidence="13">CNCM I-4278</strain>
    </source>
</reference>
<evidence type="ECO:0000259" key="11">
    <source>
        <dbReference type="Pfam" id="PF13967"/>
    </source>
</evidence>
<feature type="transmembrane region" description="Helical" evidence="8">
    <location>
        <begin position="657"/>
        <end position="677"/>
    </location>
</feature>
<feature type="domain" description="CSC1/OSCA1-like 7TM region" evidence="9">
    <location>
        <begin position="403"/>
        <end position="672"/>
    </location>
</feature>
<name>A0A9W4UKD9_9PLEO</name>
<dbReference type="Proteomes" id="UP001152607">
    <property type="component" value="Unassembled WGS sequence"/>
</dbReference>
<feature type="region of interest" description="Disordered" evidence="7">
    <location>
        <begin position="267"/>
        <end position="296"/>
    </location>
</feature>
<accession>A0A9W4UKD9</accession>
<dbReference type="PANTHER" id="PTHR13018:SF26">
    <property type="entry name" value="DOMAIN PROTEIN, PUTATIVE (AFU_ORTHOLOGUE AFUA_5G10920)-RELATED"/>
    <property type="match status" value="1"/>
</dbReference>
<feature type="transmembrane region" description="Helical" evidence="8">
    <location>
        <begin position="114"/>
        <end position="133"/>
    </location>
</feature>
<evidence type="ECO:0000256" key="4">
    <source>
        <dbReference type="ARBA" id="ARBA00022692"/>
    </source>
</evidence>
<proteinExistence type="inferred from homology"/>
<evidence type="ECO:0000256" key="2">
    <source>
        <dbReference type="ARBA" id="ARBA00007779"/>
    </source>
</evidence>
<comment type="subcellular location">
    <subcellularLocation>
        <location evidence="1">Membrane</location>
        <topology evidence="1">Multi-pass membrane protein</topology>
    </subcellularLocation>
</comment>
<comment type="similarity">
    <text evidence="2">Belongs to the CSC1 (TC 1.A.17) family.</text>
</comment>
<gene>
    <name evidence="13" type="ORF">PDIGIT_LOCUS10035</name>
</gene>
<dbReference type="InterPro" id="IPR045122">
    <property type="entry name" value="Csc1-like"/>
</dbReference>
<evidence type="ECO:0000313" key="13">
    <source>
        <dbReference type="EMBL" id="CAI6336929.1"/>
    </source>
</evidence>
<keyword evidence="4 8" id="KW-0812">Transmembrane</keyword>
<evidence type="ECO:0000256" key="7">
    <source>
        <dbReference type="SAM" id="MobiDB-lite"/>
    </source>
</evidence>
<evidence type="ECO:0000256" key="3">
    <source>
        <dbReference type="ARBA" id="ARBA00022448"/>
    </source>
</evidence>
<evidence type="ECO:0000259" key="10">
    <source>
        <dbReference type="Pfam" id="PF12621"/>
    </source>
</evidence>
<dbReference type="GO" id="GO:0005886">
    <property type="term" value="C:plasma membrane"/>
    <property type="evidence" value="ECO:0007669"/>
    <property type="project" value="TreeGrafter"/>
</dbReference>
<feature type="transmembrane region" description="Helical" evidence="8">
    <location>
        <begin position="541"/>
        <end position="570"/>
    </location>
</feature>
<dbReference type="InterPro" id="IPR032880">
    <property type="entry name" value="CSC1/OSCA1-like_N"/>
</dbReference>
<evidence type="ECO:0000256" key="6">
    <source>
        <dbReference type="ARBA" id="ARBA00023136"/>
    </source>
</evidence>
<evidence type="ECO:0000313" key="14">
    <source>
        <dbReference type="Proteomes" id="UP001152607"/>
    </source>
</evidence>
<evidence type="ECO:0008006" key="15">
    <source>
        <dbReference type="Google" id="ProtNLM"/>
    </source>
</evidence>
<feature type="domain" description="CSC1/OSCA1-like cytosolic" evidence="12">
    <location>
        <begin position="205"/>
        <end position="389"/>
    </location>
</feature>
<feature type="transmembrane region" description="Helical" evidence="8">
    <location>
        <begin position="33"/>
        <end position="55"/>
    </location>
</feature>
<evidence type="ECO:0000256" key="5">
    <source>
        <dbReference type="ARBA" id="ARBA00022989"/>
    </source>
</evidence>
<keyword evidence="3" id="KW-0813">Transport</keyword>
<dbReference type="InterPro" id="IPR003864">
    <property type="entry name" value="CSC1/OSCA1-like_7TM"/>
</dbReference>
<dbReference type="EMBL" id="CAOQHR010000007">
    <property type="protein sequence ID" value="CAI6336929.1"/>
    <property type="molecule type" value="Genomic_DNA"/>
</dbReference>
<feature type="transmembrane region" description="Helical" evidence="8">
    <location>
        <begin position="683"/>
        <end position="703"/>
    </location>
</feature>
<evidence type="ECO:0000256" key="8">
    <source>
        <dbReference type="SAM" id="Phobius"/>
    </source>
</evidence>
<feature type="domain" description="10TM putative phosphate transporter extracellular tail" evidence="10">
    <location>
        <begin position="807"/>
        <end position="902"/>
    </location>
</feature>
<dbReference type="InterPro" id="IPR022257">
    <property type="entry name" value="PHM7_ext"/>
</dbReference>
<dbReference type="AlphaFoldDB" id="A0A9W4UKD9"/>
<dbReference type="InterPro" id="IPR027815">
    <property type="entry name" value="CSC1/OSCA1-like_cyt"/>
</dbReference>
<feature type="domain" description="CSC1/OSCA1-like N-terminal transmembrane" evidence="11">
    <location>
        <begin position="33"/>
        <end position="182"/>
    </location>
</feature>
<evidence type="ECO:0000256" key="1">
    <source>
        <dbReference type="ARBA" id="ARBA00004141"/>
    </source>
</evidence>
<evidence type="ECO:0000259" key="9">
    <source>
        <dbReference type="Pfam" id="PF02714"/>
    </source>
</evidence>
<dbReference type="Pfam" id="PF14703">
    <property type="entry name" value="PHM7_cyt"/>
    <property type="match status" value="1"/>
</dbReference>
<sequence>MYKQLHERGMSLALRAASGSGSHRSSGSSSLSALLSTLVPCFVLAAVLVGLFLFLRAKHRRLYAPRTYHELLDENEKTPPANDSFLGWTGNFRRISDEYILNHHSLDGYLYVRFFKMLVFMSFGGCIITWPVLFPVNATGGGGESGLDILSFSNVNNPTRYFAHALIGWVFFGFVLFLIWRETSYVIKIRQAYLLSTWNTSRISQRTVLFTNVPEQYLSHTRLRELFHGISQMWLVSDMNDLEDDVDDMNDTALKLENGEIELIQKVNKTQQKKREKEGDGSGRRSRRTSGEQLIDQDMRPTHRLKPLIGEKVDTIDYCRKDLANMLNKVQAGQKSHLQGKEKLASALFVEFDTMVDAQNAYALTVDEKPGSFVARQMGILPDEVIWKNLKMNSWDRSLRRGLATAAISAIILFWSIPVALVGIISNVNYLTNNVPFLAWIDDIPKVILGVVTGLLPTILLAALMALVPIICRFFAKLAGAISLSEIELQTQSWYFAFQVIQVFLITTFTSGATAVASQIVSNPTLAVPLLAKNLPKASNFYISYFVLYGVANAAKYLFNIGGLVGVFILSKFAKSPRKKYQRYVQLTSPSWGSEYPKWTNLGVIAISYAIISPLVLGFATVGMGLIYVAYRYNMIYVFATQIDTKGACYARALGQLMVGVYLAELCTLGLFGIGIGNSVSSVGPVVLQIVLIIATVVFHISLKKKLRPLVETLPLNLLRESEHTAHDDKAEKGLNTEQNGMHPRYVEAQRNGNGYSKMNGQESFKQDGLTSARYRDWSATRNTHAARNDIGEDSHTENQSLLKRIFMPQAQSAASLSASLVSRFRHPVPTYTEQEARQAYLHPALTEEPPVIWLPRDSLGISRKEVEELQSDLGEYGVNATDEGAILNGKGKVEWTEDSATEAPLWERKVIY</sequence>
<feature type="transmembrane region" description="Helical" evidence="8">
    <location>
        <begin position="447"/>
        <end position="472"/>
    </location>
</feature>
<feature type="transmembrane region" description="Helical" evidence="8">
    <location>
        <begin position="161"/>
        <end position="180"/>
    </location>
</feature>
<dbReference type="PANTHER" id="PTHR13018">
    <property type="entry name" value="PROBABLE MEMBRANE PROTEIN DUF221-RELATED"/>
    <property type="match status" value="1"/>
</dbReference>
<keyword evidence="6 8" id="KW-0472">Membrane</keyword>
<dbReference type="Pfam" id="PF12621">
    <property type="entry name" value="PHM7_ext"/>
    <property type="match status" value="1"/>
</dbReference>
<dbReference type="Pfam" id="PF13967">
    <property type="entry name" value="RSN1_TM"/>
    <property type="match status" value="1"/>
</dbReference>
<dbReference type="GO" id="GO:0005227">
    <property type="term" value="F:calcium-activated cation channel activity"/>
    <property type="evidence" value="ECO:0007669"/>
    <property type="project" value="InterPro"/>
</dbReference>
<comment type="caution">
    <text evidence="13">The sequence shown here is derived from an EMBL/GenBank/DDBJ whole genome shotgun (WGS) entry which is preliminary data.</text>
</comment>
<feature type="transmembrane region" description="Helical" evidence="8">
    <location>
        <begin position="599"/>
        <end position="620"/>
    </location>
</feature>
<dbReference type="OrthoDB" id="1076608at2759"/>
<keyword evidence="5 8" id="KW-1133">Transmembrane helix</keyword>
<organism evidence="13 14">
    <name type="scientific">Periconia digitata</name>
    <dbReference type="NCBI Taxonomy" id="1303443"/>
    <lineage>
        <taxon>Eukaryota</taxon>
        <taxon>Fungi</taxon>
        <taxon>Dikarya</taxon>
        <taxon>Ascomycota</taxon>
        <taxon>Pezizomycotina</taxon>
        <taxon>Dothideomycetes</taxon>
        <taxon>Pleosporomycetidae</taxon>
        <taxon>Pleosporales</taxon>
        <taxon>Massarineae</taxon>
        <taxon>Periconiaceae</taxon>
        <taxon>Periconia</taxon>
    </lineage>
</organism>